<dbReference type="Proteomes" id="UP000494165">
    <property type="component" value="Unassembled WGS sequence"/>
</dbReference>
<feature type="signal peptide" evidence="1">
    <location>
        <begin position="1"/>
        <end position="16"/>
    </location>
</feature>
<name>A0A8S1DSZ3_9INSE</name>
<evidence type="ECO:0000313" key="2">
    <source>
        <dbReference type="EMBL" id="CAB3383043.1"/>
    </source>
</evidence>
<evidence type="ECO:0000313" key="3">
    <source>
        <dbReference type="Proteomes" id="UP000494165"/>
    </source>
</evidence>
<accession>A0A8S1DSZ3</accession>
<dbReference type="EMBL" id="CADEPI010000293">
    <property type="protein sequence ID" value="CAB3383043.1"/>
    <property type="molecule type" value="Genomic_DNA"/>
</dbReference>
<sequence>MCFLFKIVRISPVTLAVNAADWIELDVRRENKKSGPTNGTESFGSVFRLPHQPLPDFSSRSLSAPAFHTLRCRVARHKHPTRL</sequence>
<keyword evidence="3" id="KW-1185">Reference proteome</keyword>
<dbReference type="AlphaFoldDB" id="A0A8S1DSZ3"/>
<organism evidence="2 3">
    <name type="scientific">Cloeon dipterum</name>
    <dbReference type="NCBI Taxonomy" id="197152"/>
    <lineage>
        <taxon>Eukaryota</taxon>
        <taxon>Metazoa</taxon>
        <taxon>Ecdysozoa</taxon>
        <taxon>Arthropoda</taxon>
        <taxon>Hexapoda</taxon>
        <taxon>Insecta</taxon>
        <taxon>Pterygota</taxon>
        <taxon>Palaeoptera</taxon>
        <taxon>Ephemeroptera</taxon>
        <taxon>Pisciforma</taxon>
        <taxon>Baetidae</taxon>
        <taxon>Cloeon</taxon>
    </lineage>
</organism>
<comment type="caution">
    <text evidence="2">The sequence shown here is derived from an EMBL/GenBank/DDBJ whole genome shotgun (WGS) entry which is preliminary data.</text>
</comment>
<keyword evidence="1" id="KW-0732">Signal</keyword>
<protein>
    <recommendedName>
        <fullName evidence="4">Secreted protein</fullName>
    </recommendedName>
</protein>
<proteinExistence type="predicted"/>
<feature type="chain" id="PRO_5035848424" description="Secreted protein" evidence="1">
    <location>
        <begin position="17"/>
        <end position="83"/>
    </location>
</feature>
<reference evidence="2 3" key="1">
    <citation type="submission" date="2020-04" db="EMBL/GenBank/DDBJ databases">
        <authorList>
            <person name="Alioto T."/>
            <person name="Alioto T."/>
            <person name="Gomez Garrido J."/>
        </authorList>
    </citation>
    <scope>NUCLEOTIDE SEQUENCE [LARGE SCALE GENOMIC DNA]</scope>
</reference>
<gene>
    <name evidence="2" type="ORF">CLODIP_2_CD10784</name>
</gene>
<evidence type="ECO:0000256" key="1">
    <source>
        <dbReference type="SAM" id="SignalP"/>
    </source>
</evidence>
<evidence type="ECO:0008006" key="4">
    <source>
        <dbReference type="Google" id="ProtNLM"/>
    </source>
</evidence>